<dbReference type="Proteomes" id="UP000242687">
    <property type="component" value="Unassembled WGS sequence"/>
</dbReference>
<reference evidence="1 2" key="1">
    <citation type="submission" date="2017-11" db="EMBL/GenBank/DDBJ databases">
        <title>Genomic Encyclopedia of Archaeal and Bacterial Type Strains, Phase II (KMG-II): From Individual Species to Whole Genera.</title>
        <authorList>
            <person name="Goeker M."/>
        </authorList>
    </citation>
    <scope>NUCLEOTIDE SEQUENCE [LARGE SCALE GENOMIC DNA]</scope>
    <source>
        <strain evidence="1 2">DSM 28175</strain>
    </source>
</reference>
<gene>
    <name evidence="1" type="ORF">CLV57_1944</name>
</gene>
<keyword evidence="2" id="KW-1185">Reference proteome</keyword>
<proteinExistence type="predicted"/>
<dbReference type="AlphaFoldDB" id="A0A2H9VVV4"/>
<evidence type="ECO:0008006" key="3">
    <source>
        <dbReference type="Google" id="ProtNLM"/>
    </source>
</evidence>
<dbReference type="EMBL" id="PGFJ01000001">
    <property type="protein sequence ID" value="PJJ84922.1"/>
    <property type="molecule type" value="Genomic_DNA"/>
</dbReference>
<sequence length="70" mass="7984">MIVEVFKTNVEEVELSERIIQQLSAQFPESLINFDIDDCDKILRVEAAEVSPEKIIQILNSNGYSCEILL</sequence>
<comment type="caution">
    <text evidence="1">The sequence shown here is derived from an EMBL/GenBank/DDBJ whole genome shotgun (WGS) entry which is preliminary data.</text>
</comment>
<evidence type="ECO:0000313" key="1">
    <source>
        <dbReference type="EMBL" id="PJJ84922.1"/>
    </source>
</evidence>
<protein>
    <recommendedName>
        <fullName evidence="3">HMA domain-containing protein</fullName>
    </recommendedName>
</protein>
<accession>A0A2H9VVV4</accession>
<name>A0A2H9VVV4_9SPHI</name>
<evidence type="ECO:0000313" key="2">
    <source>
        <dbReference type="Proteomes" id="UP000242687"/>
    </source>
</evidence>
<organism evidence="1 2">
    <name type="scientific">Mucilaginibacter auburnensis</name>
    <dbReference type="NCBI Taxonomy" id="1457233"/>
    <lineage>
        <taxon>Bacteria</taxon>
        <taxon>Pseudomonadati</taxon>
        <taxon>Bacteroidota</taxon>
        <taxon>Sphingobacteriia</taxon>
        <taxon>Sphingobacteriales</taxon>
        <taxon>Sphingobacteriaceae</taxon>
        <taxon>Mucilaginibacter</taxon>
    </lineage>
</organism>